<dbReference type="EMBL" id="CP036268">
    <property type="protein sequence ID" value="QDT37243.1"/>
    <property type="molecule type" value="Genomic_DNA"/>
</dbReference>
<name>A0A517R082_9PLAN</name>
<evidence type="ECO:0000256" key="1">
    <source>
        <dbReference type="SAM" id="MobiDB-lite"/>
    </source>
</evidence>
<dbReference type="OrthoDB" id="272345at2"/>
<sequence>MEYRIKPPGTTCSATGEPLEPGSLCRSALIEVDGKQSRFDYAPNAWPGPPDGTLGHWLCRIPEAKGNVVTTDPDELMQRFEQLDDDGGHDVQQQLRYALALMLIRAKRLVLDETTIEDDRVILHLAGVRGEGTFLVPDLQLPTNQIAELQKQLTGLSQAPLPAEPEESESEITDSAEAACVRRRQVKTATYEASR</sequence>
<feature type="region of interest" description="Disordered" evidence="1">
    <location>
        <begin position="157"/>
        <end position="176"/>
    </location>
</feature>
<keyword evidence="3" id="KW-1185">Reference proteome</keyword>
<feature type="compositionally biased region" description="Acidic residues" evidence="1">
    <location>
        <begin position="164"/>
        <end position="174"/>
    </location>
</feature>
<evidence type="ECO:0000313" key="2">
    <source>
        <dbReference type="EMBL" id="QDT37243.1"/>
    </source>
</evidence>
<accession>A0A517R082</accession>
<dbReference type="Proteomes" id="UP000317318">
    <property type="component" value="Chromosome"/>
</dbReference>
<proteinExistence type="predicted"/>
<reference evidence="2 3" key="1">
    <citation type="submission" date="2019-02" db="EMBL/GenBank/DDBJ databases">
        <title>Deep-cultivation of Planctomycetes and their phenomic and genomic characterization uncovers novel biology.</title>
        <authorList>
            <person name="Wiegand S."/>
            <person name="Jogler M."/>
            <person name="Boedeker C."/>
            <person name="Pinto D."/>
            <person name="Vollmers J."/>
            <person name="Rivas-Marin E."/>
            <person name="Kohn T."/>
            <person name="Peeters S.H."/>
            <person name="Heuer A."/>
            <person name="Rast P."/>
            <person name="Oberbeckmann S."/>
            <person name="Bunk B."/>
            <person name="Jeske O."/>
            <person name="Meyerdierks A."/>
            <person name="Storesund J.E."/>
            <person name="Kallscheuer N."/>
            <person name="Luecker S."/>
            <person name="Lage O.M."/>
            <person name="Pohl T."/>
            <person name="Merkel B.J."/>
            <person name="Hornburger P."/>
            <person name="Mueller R.-W."/>
            <person name="Bruemmer F."/>
            <person name="Labrenz M."/>
            <person name="Spormann A.M."/>
            <person name="Op den Camp H."/>
            <person name="Overmann J."/>
            <person name="Amann R."/>
            <person name="Jetten M.S.M."/>
            <person name="Mascher T."/>
            <person name="Medema M.H."/>
            <person name="Devos D.P."/>
            <person name="Kaster A.-K."/>
            <person name="Ovreas L."/>
            <person name="Rohde M."/>
            <person name="Galperin M.Y."/>
            <person name="Jogler C."/>
        </authorList>
    </citation>
    <scope>NUCLEOTIDE SEQUENCE [LARGE SCALE GENOMIC DNA]</scope>
    <source>
        <strain evidence="2 3">Pan189</strain>
    </source>
</reference>
<protein>
    <submittedName>
        <fullName evidence="2">Uncharacterized protein</fullName>
    </submittedName>
</protein>
<organism evidence="2 3">
    <name type="scientific">Stratiformator vulcanicus</name>
    <dbReference type="NCBI Taxonomy" id="2527980"/>
    <lineage>
        <taxon>Bacteria</taxon>
        <taxon>Pseudomonadati</taxon>
        <taxon>Planctomycetota</taxon>
        <taxon>Planctomycetia</taxon>
        <taxon>Planctomycetales</taxon>
        <taxon>Planctomycetaceae</taxon>
        <taxon>Stratiformator</taxon>
    </lineage>
</organism>
<dbReference type="AlphaFoldDB" id="A0A517R082"/>
<dbReference type="KEGG" id="svp:Pan189_16160"/>
<dbReference type="RefSeq" id="WP_145363374.1">
    <property type="nucleotide sequence ID" value="NZ_CP036268.1"/>
</dbReference>
<gene>
    <name evidence="2" type="ORF">Pan189_16160</name>
</gene>
<evidence type="ECO:0000313" key="3">
    <source>
        <dbReference type="Proteomes" id="UP000317318"/>
    </source>
</evidence>